<evidence type="ECO:0000313" key="9">
    <source>
        <dbReference type="Proteomes" id="UP001621714"/>
    </source>
</evidence>
<keyword evidence="9" id="KW-1185">Reference proteome</keyword>
<dbReference type="InterPro" id="IPR001915">
    <property type="entry name" value="Peptidase_M48"/>
</dbReference>
<name>A0ABW8PUP4_9GAMM</name>
<feature type="domain" description="Peptidase M48" evidence="7">
    <location>
        <begin position="85"/>
        <end position="270"/>
    </location>
</feature>
<evidence type="ECO:0000256" key="2">
    <source>
        <dbReference type="ARBA" id="ARBA00022670"/>
    </source>
</evidence>
<keyword evidence="4 8" id="KW-0378">Hydrolase</keyword>
<dbReference type="RefSeq" id="WP_405336333.1">
    <property type="nucleotide sequence ID" value="NZ_JBANFI010000001.1"/>
</dbReference>
<dbReference type="GO" id="GO:0008237">
    <property type="term" value="F:metallopeptidase activity"/>
    <property type="evidence" value="ECO:0007669"/>
    <property type="project" value="UniProtKB-KW"/>
</dbReference>
<comment type="caution">
    <text evidence="8">The sequence shown here is derived from an EMBL/GenBank/DDBJ whole genome shotgun (WGS) entry which is preliminary data.</text>
</comment>
<dbReference type="Pfam" id="PF14559">
    <property type="entry name" value="TPR_19"/>
    <property type="match status" value="1"/>
</dbReference>
<dbReference type="PANTHER" id="PTHR22726">
    <property type="entry name" value="METALLOENDOPEPTIDASE OMA1"/>
    <property type="match status" value="1"/>
</dbReference>
<evidence type="ECO:0000313" key="8">
    <source>
        <dbReference type="EMBL" id="MFK7159639.1"/>
    </source>
</evidence>
<dbReference type="EMBL" id="JBANFI010000001">
    <property type="protein sequence ID" value="MFK7159639.1"/>
    <property type="molecule type" value="Genomic_DNA"/>
</dbReference>
<reference evidence="8 9" key="1">
    <citation type="submission" date="2024-02" db="EMBL/GenBank/DDBJ databases">
        <title>Marinospirillum sp. MEB 164 isolated from Lonar lake sediment.</title>
        <authorList>
            <person name="Joshi A."/>
            <person name="Thite S."/>
        </authorList>
    </citation>
    <scope>NUCLEOTIDE SEQUENCE [LARGE SCALE GENOMIC DNA]</scope>
    <source>
        <strain evidence="8 9">MEB164</strain>
    </source>
</reference>
<organism evidence="8 9">
    <name type="scientific">Marinospirillum alkalitolerans</name>
    <dbReference type="NCBI Taxonomy" id="3123374"/>
    <lineage>
        <taxon>Bacteria</taxon>
        <taxon>Pseudomonadati</taxon>
        <taxon>Pseudomonadota</taxon>
        <taxon>Gammaproteobacteria</taxon>
        <taxon>Oceanospirillales</taxon>
        <taxon>Oceanospirillaceae</taxon>
        <taxon>Marinospirillum</taxon>
    </lineage>
</organism>
<keyword evidence="2" id="KW-0645">Protease</keyword>
<dbReference type="CDD" id="cd07324">
    <property type="entry name" value="M48C_Oma1-like"/>
    <property type="match status" value="1"/>
</dbReference>
<accession>A0ABW8PUP4</accession>
<dbReference type="SUPFAM" id="SSF48452">
    <property type="entry name" value="TPR-like"/>
    <property type="match status" value="1"/>
</dbReference>
<evidence type="ECO:0000256" key="1">
    <source>
        <dbReference type="ARBA" id="ARBA00001947"/>
    </source>
</evidence>
<evidence type="ECO:0000256" key="5">
    <source>
        <dbReference type="ARBA" id="ARBA00022833"/>
    </source>
</evidence>
<keyword evidence="5" id="KW-0862">Zinc</keyword>
<dbReference type="InterPro" id="IPR051156">
    <property type="entry name" value="Mito/Outer_Membr_Metalloprot"/>
</dbReference>
<dbReference type="EC" id="3.4.24.-" evidence="8"/>
<dbReference type="PANTHER" id="PTHR22726:SF1">
    <property type="entry name" value="METALLOENDOPEPTIDASE OMA1, MITOCHONDRIAL"/>
    <property type="match status" value="1"/>
</dbReference>
<keyword evidence="6 8" id="KW-0482">Metalloprotease</keyword>
<dbReference type="Gene3D" id="3.30.2010.10">
    <property type="entry name" value="Metalloproteases ('zincins'), catalytic domain"/>
    <property type="match status" value="1"/>
</dbReference>
<proteinExistence type="predicted"/>
<dbReference type="Gene3D" id="1.25.40.10">
    <property type="entry name" value="Tetratricopeptide repeat domain"/>
    <property type="match status" value="1"/>
</dbReference>
<dbReference type="Proteomes" id="UP001621714">
    <property type="component" value="Unassembled WGS sequence"/>
</dbReference>
<protein>
    <submittedName>
        <fullName evidence="8">M48 family metalloprotease</fullName>
        <ecNumber evidence="8">3.4.24.-</ecNumber>
    </submittedName>
</protein>
<dbReference type="PROSITE" id="PS51257">
    <property type="entry name" value="PROKAR_LIPOPROTEIN"/>
    <property type="match status" value="1"/>
</dbReference>
<gene>
    <name evidence="8" type="ORF">V6U78_01130</name>
</gene>
<keyword evidence="3" id="KW-0479">Metal-binding</keyword>
<evidence type="ECO:0000256" key="6">
    <source>
        <dbReference type="ARBA" id="ARBA00023049"/>
    </source>
</evidence>
<evidence type="ECO:0000259" key="7">
    <source>
        <dbReference type="Pfam" id="PF01435"/>
    </source>
</evidence>
<dbReference type="InterPro" id="IPR011990">
    <property type="entry name" value="TPR-like_helical_dom_sf"/>
</dbReference>
<sequence>MRPLMLNLLSCWRLRLRFLIHALQGGLLACLVLIAPLQAGEETPLPTLGHSGSYEVSVHQEHWLGQAWLRQFRAQARLKHDPVTQYYLEELLQRLSTYNPALEIQQLDVLLVDQPRLNAFAVPGGVVGVNTGLWVFAVNEDEFVSVLAHELAHISQRHFARRLEASRNLQWSTMAGLLAGILVASQGHADAGIATIATAQAANIQSQLAWSRSFEQEADRVGMETLTAAGYSPHAMPRMFEHMQRLAQLSGRAPEFLMTHPLTQSRIADAFSRADQSGEADRITHGLSYELLRIRQVFAQYPEPEEAWSFLRRQPLSDVGRGYAQLLNQRDVDAAEAVWQTLLAAEPEHLILQYLRIEWLMQQRRFESAASLLEDWLRVMPDSASFLWLQAELAQEQQDWQQARRTLQRLSQLRPRDPFIWFYLAEAAGMSDQRVLVHQARAEYFQLTGRLSQAANQMELAMTAAQAEQAPWARVAALRERQRELQTLRERLEQTGF</sequence>
<evidence type="ECO:0000256" key="4">
    <source>
        <dbReference type="ARBA" id="ARBA00022801"/>
    </source>
</evidence>
<dbReference type="Pfam" id="PF01435">
    <property type="entry name" value="Peptidase_M48"/>
    <property type="match status" value="1"/>
</dbReference>
<evidence type="ECO:0000256" key="3">
    <source>
        <dbReference type="ARBA" id="ARBA00022723"/>
    </source>
</evidence>
<comment type="cofactor">
    <cofactor evidence="1">
        <name>Zn(2+)</name>
        <dbReference type="ChEBI" id="CHEBI:29105"/>
    </cofactor>
</comment>